<evidence type="ECO:0000256" key="4">
    <source>
        <dbReference type="PROSITE-ProRule" id="PRU01024"/>
    </source>
</evidence>
<dbReference type="Proteomes" id="UP000000954">
    <property type="component" value="Chromosome"/>
</dbReference>
<dbReference type="EMBL" id="CP001682">
    <property type="protein sequence ID" value="ACU94319.1"/>
    <property type="molecule type" value="Genomic_DNA"/>
</dbReference>
<protein>
    <submittedName>
        <fullName evidence="6">23S rRNA (Uracil-5-)-methyltransferase RumA</fullName>
    </submittedName>
</protein>
<evidence type="ECO:0000313" key="7">
    <source>
        <dbReference type="Proteomes" id="UP000000954"/>
    </source>
</evidence>
<keyword evidence="7" id="KW-1185">Reference proteome</keyword>
<gene>
    <name evidence="6" type="ordered locus">Ccur_06020</name>
</gene>
<keyword evidence="1 4" id="KW-0489">Methyltransferase</keyword>
<evidence type="ECO:0000259" key="5">
    <source>
        <dbReference type="PROSITE" id="PS50926"/>
    </source>
</evidence>
<name>C7MN29_CRYCD</name>
<dbReference type="STRING" id="469378.Ccur_06020"/>
<dbReference type="SUPFAM" id="SSF53335">
    <property type="entry name" value="S-adenosyl-L-methionine-dependent methyltransferases"/>
    <property type="match status" value="1"/>
</dbReference>
<proteinExistence type="inferred from homology"/>
<dbReference type="InterPro" id="IPR029063">
    <property type="entry name" value="SAM-dependent_MTases_sf"/>
</dbReference>
<dbReference type="InterPro" id="IPR012340">
    <property type="entry name" value="NA-bd_OB-fold"/>
</dbReference>
<evidence type="ECO:0000256" key="3">
    <source>
        <dbReference type="ARBA" id="ARBA00022691"/>
    </source>
</evidence>
<dbReference type="PROSITE" id="PS51687">
    <property type="entry name" value="SAM_MT_RNA_M5U"/>
    <property type="match status" value="1"/>
</dbReference>
<dbReference type="CDD" id="cd02440">
    <property type="entry name" value="AdoMet_MTases"/>
    <property type="match status" value="1"/>
</dbReference>
<dbReference type="PANTHER" id="PTHR11061">
    <property type="entry name" value="RNA M5U METHYLTRANSFERASE"/>
    <property type="match status" value="1"/>
</dbReference>
<keyword evidence="3 4" id="KW-0949">S-adenosyl-L-methionine</keyword>
<dbReference type="Gene3D" id="2.40.50.1070">
    <property type="match status" value="1"/>
</dbReference>
<reference evidence="6 7" key="1">
    <citation type="journal article" date="2009" name="Stand. Genomic Sci.">
        <title>Complete genome sequence of Cryptobacterium curtum type strain (12-3).</title>
        <authorList>
            <person name="Mavrommatis K."/>
            <person name="Pukall R."/>
            <person name="Rohde C."/>
            <person name="Chen F."/>
            <person name="Sims D."/>
            <person name="Brettin T."/>
            <person name="Kuske C."/>
            <person name="Detter J.C."/>
            <person name="Han C."/>
            <person name="Lapidus A."/>
            <person name="Copeland A."/>
            <person name="Glavina Del Rio T."/>
            <person name="Nolan M."/>
            <person name="Lucas S."/>
            <person name="Tice H."/>
            <person name="Cheng J.F."/>
            <person name="Bruce D."/>
            <person name="Goodwin L."/>
            <person name="Pitluck S."/>
            <person name="Ovchinnikova G."/>
            <person name="Pati A."/>
            <person name="Ivanova N."/>
            <person name="Chen A."/>
            <person name="Palaniappan K."/>
            <person name="Chain P."/>
            <person name="D'haeseleer P."/>
            <person name="Goker M."/>
            <person name="Bristow J."/>
            <person name="Eisen J.A."/>
            <person name="Markowitz V."/>
            <person name="Hugenholtz P."/>
            <person name="Rohde M."/>
            <person name="Klenk H.P."/>
            <person name="Kyrpides N.C."/>
        </authorList>
    </citation>
    <scope>NUCLEOTIDE SEQUENCE [LARGE SCALE GENOMIC DNA]</scope>
    <source>
        <strain evidence="7">ATCC 700683 / DSM 15641 / 12-3</strain>
    </source>
</reference>
<feature type="binding site" evidence="4">
    <location>
        <position position="282"/>
    </location>
    <ligand>
        <name>S-adenosyl-L-methionine</name>
        <dbReference type="ChEBI" id="CHEBI:59789"/>
    </ligand>
</feature>
<dbReference type="Pfam" id="PF01938">
    <property type="entry name" value="TRAM"/>
    <property type="match status" value="1"/>
</dbReference>
<dbReference type="GO" id="GO:0070041">
    <property type="term" value="F:rRNA (uridine-C5-)-methyltransferase activity"/>
    <property type="evidence" value="ECO:0007669"/>
    <property type="project" value="TreeGrafter"/>
</dbReference>
<dbReference type="PROSITE" id="PS50926">
    <property type="entry name" value="TRAM"/>
    <property type="match status" value="1"/>
</dbReference>
<dbReference type="OrthoDB" id="9804590at2"/>
<dbReference type="HOGENOM" id="CLU_014689_8_1_11"/>
<evidence type="ECO:0000256" key="1">
    <source>
        <dbReference type="ARBA" id="ARBA00022603"/>
    </source>
</evidence>
<dbReference type="NCBIfam" id="TIGR00479">
    <property type="entry name" value="rumA"/>
    <property type="match status" value="1"/>
</dbReference>
<feature type="active site" description="Nucleophile" evidence="4">
    <location>
        <position position="402"/>
    </location>
</feature>
<comment type="similarity">
    <text evidence="4">Belongs to the class I-like SAM-binding methyltransferase superfamily. RNA M5U methyltransferase family.</text>
</comment>
<feature type="binding site" evidence="4">
    <location>
        <position position="311"/>
    </location>
    <ligand>
        <name>S-adenosyl-L-methionine</name>
        <dbReference type="ChEBI" id="CHEBI:59789"/>
    </ligand>
</feature>
<dbReference type="InterPro" id="IPR010280">
    <property type="entry name" value="U5_MeTrfase_fam"/>
</dbReference>
<dbReference type="Gene3D" id="3.40.50.150">
    <property type="entry name" value="Vaccinia Virus protein VP39"/>
    <property type="match status" value="1"/>
</dbReference>
<feature type="binding site" evidence="4">
    <location>
        <position position="332"/>
    </location>
    <ligand>
        <name>S-adenosyl-L-methionine</name>
        <dbReference type="ChEBI" id="CHEBI:59789"/>
    </ligand>
</feature>
<organism evidence="6 7">
    <name type="scientific">Cryptobacterium curtum (strain ATCC 700683 / DSM 15641 / CCUG 43107 / 12-3)</name>
    <dbReference type="NCBI Taxonomy" id="469378"/>
    <lineage>
        <taxon>Bacteria</taxon>
        <taxon>Bacillati</taxon>
        <taxon>Actinomycetota</taxon>
        <taxon>Coriobacteriia</taxon>
        <taxon>Eggerthellales</taxon>
        <taxon>Eggerthellaceae</taxon>
        <taxon>Cryptobacterium</taxon>
    </lineage>
</organism>
<evidence type="ECO:0000256" key="2">
    <source>
        <dbReference type="ARBA" id="ARBA00022679"/>
    </source>
</evidence>
<dbReference type="GO" id="GO:0070475">
    <property type="term" value="P:rRNA base methylation"/>
    <property type="evidence" value="ECO:0007669"/>
    <property type="project" value="TreeGrafter"/>
</dbReference>
<keyword evidence="2 4" id="KW-0808">Transferase</keyword>
<dbReference type="InterPro" id="IPR002792">
    <property type="entry name" value="TRAM_dom"/>
</dbReference>
<dbReference type="PANTHER" id="PTHR11061:SF30">
    <property type="entry name" value="TRNA (URACIL(54)-C(5))-METHYLTRANSFERASE"/>
    <property type="match status" value="1"/>
</dbReference>
<feature type="domain" description="TRAM" evidence="5">
    <location>
        <begin position="1"/>
        <end position="55"/>
    </location>
</feature>
<dbReference type="RefSeq" id="WP_012803007.1">
    <property type="nucleotide sequence ID" value="NC_013170.1"/>
</dbReference>
<dbReference type="KEGG" id="ccu:Ccur_06020"/>
<feature type="binding site" evidence="4">
    <location>
        <position position="375"/>
    </location>
    <ligand>
        <name>S-adenosyl-L-methionine</name>
        <dbReference type="ChEBI" id="CHEBI:59789"/>
    </ligand>
</feature>
<accession>C7MN29</accession>
<dbReference type="eggNOG" id="COG2265">
    <property type="taxonomic scope" value="Bacteria"/>
</dbReference>
<dbReference type="AlphaFoldDB" id="C7MN29"/>
<evidence type="ECO:0000313" key="6">
    <source>
        <dbReference type="EMBL" id="ACU94319.1"/>
    </source>
</evidence>
<sequence>MEQTLTIEALSYGSAGIAHAGDGKTIFVKQGVPGDVVRVAIDEDKPRFARGHILEVLQDGPARIQTPCPYATACGGCPWQHIAYETQLEAKRENITAQLVRIGGINSKQADNLVEACRASKQQMSYRNKIEMAVGRDKAGRLALGFRRQDSHELIAVDRCPLATRHLERAPKALRGALRFLAGGNEHTTDDNPLGLYRVGVRSSERTGSTEIALWTKPGVFPRAAAARTLSSTLKATSIVRVLAYEGKQRSIKGVEVLAGKGFWQETLARFTYRISAPSFFQVNTAQAEQLISLVIEGLDITETSHVADLYSGAGTFTLPLADRAGEVIAVESASSSVRDLRRNAETAGVWVDVRGGDSARELAHMGHLDALVVDPPRAGLTEAAIAGIAQAQPARLAYVSCEPATWARDVARLADYGYTLTRVTPVDLFPQTYHCELVSIFSR</sequence>
<dbReference type="SUPFAM" id="SSF50249">
    <property type="entry name" value="Nucleic acid-binding proteins"/>
    <property type="match status" value="1"/>
</dbReference>
<dbReference type="Gene3D" id="2.40.50.140">
    <property type="entry name" value="Nucleic acid-binding proteins"/>
    <property type="match status" value="1"/>
</dbReference>
<dbReference type="Pfam" id="PF05958">
    <property type="entry name" value="tRNA_U5-meth_tr"/>
    <property type="match status" value="2"/>
</dbReference>